<dbReference type="EMBL" id="CADCVH010000094">
    <property type="protein sequence ID" value="CAA9465329.1"/>
    <property type="molecule type" value="Genomic_DNA"/>
</dbReference>
<dbReference type="InterPro" id="IPR018911">
    <property type="entry name" value="Gmad2_Ig-like_dom"/>
</dbReference>
<reference evidence="2" key="1">
    <citation type="submission" date="2020-02" db="EMBL/GenBank/DDBJ databases">
        <authorList>
            <person name="Meier V. D."/>
        </authorList>
    </citation>
    <scope>NUCLEOTIDE SEQUENCE</scope>
    <source>
        <strain evidence="2">AVDCRST_MAG02</strain>
    </source>
</reference>
<accession>A0A6J4RB39</accession>
<evidence type="ECO:0000313" key="2">
    <source>
        <dbReference type="EMBL" id="CAA9465329.1"/>
    </source>
</evidence>
<feature type="domain" description="Bacterial spore germination immunoglobulin-like" evidence="1">
    <location>
        <begin position="210"/>
        <end position="289"/>
    </location>
</feature>
<gene>
    <name evidence="2" type="ORF">AVDCRST_MAG02-3568</name>
</gene>
<dbReference type="Pfam" id="PF10648">
    <property type="entry name" value="Gmad2"/>
    <property type="match status" value="1"/>
</dbReference>
<protein>
    <recommendedName>
        <fullName evidence="1">Bacterial spore germination immunoglobulin-like domain-containing protein</fullName>
    </recommendedName>
</protein>
<organism evidence="2">
    <name type="scientific">uncultured Rubrobacteraceae bacterium</name>
    <dbReference type="NCBI Taxonomy" id="349277"/>
    <lineage>
        <taxon>Bacteria</taxon>
        <taxon>Bacillati</taxon>
        <taxon>Actinomycetota</taxon>
        <taxon>Rubrobacteria</taxon>
        <taxon>Rubrobacterales</taxon>
        <taxon>Rubrobacteraceae</taxon>
        <taxon>environmental samples</taxon>
    </lineage>
</organism>
<name>A0A6J4RB39_9ACTN</name>
<proteinExistence type="predicted"/>
<evidence type="ECO:0000259" key="1">
    <source>
        <dbReference type="Pfam" id="PF10648"/>
    </source>
</evidence>
<dbReference type="AlphaFoldDB" id="A0A6J4RB39"/>
<sequence length="300" mass="31249">MALILTASLVVGCSGSAPLEGALDADAKSNAEAVAVATPGARATPETTVGAASFVAADVPPPSPPPFVADSRADGGSGFDADTVLAVRYGEHEGYERVVIDLGAGEEPARVVPRWSLESREGDGLTRIQLHSTSATGVSDGEFGGDLVEGFHIVRAPEGGLFVDVTARRAFRYRALELADPARLVVDFRPAGESLEEPLPAAGGDTVLVEPRSGAGVSDPLTVSGYSRVFEAANTIVLEDARGRELVRETVTANDWSTTWGYFEATLDLPPFSGMGVLRVGTANARDGSFRGVEIPVRGR</sequence>